<dbReference type="SMART" id="SM00020">
    <property type="entry name" value="Tryp_SPc"/>
    <property type="match status" value="1"/>
</dbReference>
<dbReference type="InterPro" id="IPR001254">
    <property type="entry name" value="Trypsin_dom"/>
</dbReference>
<accession>A0A9W4VMK9</accession>
<evidence type="ECO:0000313" key="3">
    <source>
        <dbReference type="EMBL" id="CAH9051806.1"/>
    </source>
</evidence>
<dbReference type="Gene3D" id="2.40.10.10">
    <property type="entry name" value="Trypsin-like serine proteases"/>
    <property type="match status" value="1"/>
</dbReference>
<gene>
    <name evidence="3" type="ORF">PSECIP111854_00839</name>
    <name evidence="4" type="ORF">PSECIP111951_01650</name>
</gene>
<protein>
    <recommendedName>
        <fullName evidence="2">Peptidase S1 domain-containing protein</fullName>
    </recommendedName>
</protein>
<dbReference type="PRINTS" id="PR00722">
    <property type="entry name" value="CHYMOTRYPSIN"/>
</dbReference>
<dbReference type="PANTHER" id="PTHR24253">
    <property type="entry name" value="TRANSMEMBRANE PROTEASE SERINE"/>
    <property type="match status" value="1"/>
</dbReference>
<name>A0A9W4VMK9_9GAMM</name>
<evidence type="ECO:0000259" key="2">
    <source>
        <dbReference type="PROSITE" id="PS50240"/>
    </source>
</evidence>
<dbReference type="RefSeq" id="WP_261592805.1">
    <property type="nucleotide sequence ID" value="NZ_CAMAPC010000002.1"/>
</dbReference>
<dbReference type="GO" id="GO:0004252">
    <property type="term" value="F:serine-type endopeptidase activity"/>
    <property type="evidence" value="ECO:0007669"/>
    <property type="project" value="InterPro"/>
</dbReference>
<dbReference type="PANTHER" id="PTHR24253:SF153">
    <property type="entry name" value="SERINE PROTEASE HEPSIN"/>
    <property type="match status" value="1"/>
</dbReference>
<feature type="domain" description="Peptidase S1" evidence="2">
    <location>
        <begin position="48"/>
        <end position="261"/>
    </location>
</feature>
<reference evidence="3 6" key="1">
    <citation type="submission" date="2022-07" db="EMBL/GenBank/DDBJ databases">
        <authorList>
            <person name="Criscuolo A."/>
        </authorList>
    </citation>
    <scope>NUCLEOTIDE SEQUENCE</scope>
    <source>
        <strain evidence="6">CIP 111951</strain>
        <strain evidence="3">CIP111854</strain>
        <strain evidence="4">CIP111951</strain>
    </source>
</reference>
<evidence type="ECO:0000256" key="1">
    <source>
        <dbReference type="ARBA" id="ARBA00023157"/>
    </source>
</evidence>
<dbReference type="InterPro" id="IPR009003">
    <property type="entry name" value="Peptidase_S1_PA"/>
</dbReference>
<dbReference type="InterPro" id="IPR001314">
    <property type="entry name" value="Peptidase_S1A"/>
</dbReference>
<dbReference type="Pfam" id="PF00089">
    <property type="entry name" value="Trypsin"/>
    <property type="match status" value="1"/>
</dbReference>
<dbReference type="EMBL" id="CAMAPC010000002">
    <property type="protein sequence ID" value="CAH9051806.1"/>
    <property type="molecule type" value="Genomic_DNA"/>
</dbReference>
<evidence type="ECO:0000313" key="4">
    <source>
        <dbReference type="EMBL" id="CAH9057351.1"/>
    </source>
</evidence>
<dbReference type="SUPFAM" id="SSF50494">
    <property type="entry name" value="Trypsin-like serine proteases"/>
    <property type="match status" value="1"/>
</dbReference>
<evidence type="ECO:0000313" key="6">
    <source>
        <dbReference type="Proteomes" id="UP001152485"/>
    </source>
</evidence>
<dbReference type="EMBL" id="CAMAPD010000006">
    <property type="protein sequence ID" value="CAH9057351.1"/>
    <property type="molecule type" value="Genomic_DNA"/>
</dbReference>
<keyword evidence="1" id="KW-1015">Disulfide bond</keyword>
<organism evidence="3 5">
    <name type="scientific">Pseudoalteromonas holothuriae</name>
    <dbReference type="NCBI Taxonomy" id="2963714"/>
    <lineage>
        <taxon>Bacteria</taxon>
        <taxon>Pseudomonadati</taxon>
        <taxon>Pseudomonadota</taxon>
        <taxon>Gammaproteobacteria</taxon>
        <taxon>Alteromonadales</taxon>
        <taxon>Pseudoalteromonadaceae</taxon>
        <taxon>Pseudoalteromonas</taxon>
    </lineage>
</organism>
<keyword evidence="5" id="KW-1185">Reference proteome</keyword>
<dbReference type="AlphaFoldDB" id="A0A9W4VMK9"/>
<evidence type="ECO:0000313" key="5">
    <source>
        <dbReference type="Proteomes" id="UP001152467"/>
    </source>
</evidence>
<dbReference type="GO" id="GO:0006508">
    <property type="term" value="P:proteolysis"/>
    <property type="evidence" value="ECO:0007669"/>
    <property type="project" value="InterPro"/>
</dbReference>
<proteinExistence type="predicted"/>
<dbReference type="Proteomes" id="UP001152485">
    <property type="component" value="Unassembled WGS sequence"/>
</dbReference>
<dbReference type="InterPro" id="IPR043504">
    <property type="entry name" value="Peptidase_S1_PA_chymotrypsin"/>
</dbReference>
<comment type="caution">
    <text evidence="3">The sequence shown here is derived from an EMBL/GenBank/DDBJ whole genome shotgun (WGS) entry which is preliminary data.</text>
</comment>
<dbReference type="PROSITE" id="PS50240">
    <property type="entry name" value="TRYPSIN_DOM"/>
    <property type="match status" value="1"/>
</dbReference>
<dbReference type="Proteomes" id="UP001152467">
    <property type="component" value="Unassembled WGS sequence"/>
</dbReference>
<sequence length="273" mass="30109">MKNIVLLAFLGMSLPSWSIVQRHDVANERYLAQSAPDYLIDMPGEGHGSLIKPNWIVTVAHLIFSDYTGRKITVAGKQFTIEQVIIHPSAHKPNQALLKGDAQPLMDFMKSTSDIALIKLTENVTHVKPIALYATSDEAGKTITAFGRGSTGNGIDGSVFETKREKVLRTMENIVDVAQGNWLSIRLDNTDKGLSLEGIDGSGDSGGPLIITKHNRQYLAGMFSWDYVEGDLQSFKHGLYGGKSYQVRISAYLDWINQQIFSHSDVLINLSSE</sequence>